<dbReference type="InterPro" id="IPR055414">
    <property type="entry name" value="LRR_R13L4/SHOC2-like"/>
</dbReference>
<keyword evidence="12" id="KW-1185">Reference proteome</keyword>
<evidence type="ECO:0000259" key="10">
    <source>
        <dbReference type="Pfam" id="PF23598"/>
    </source>
</evidence>
<dbReference type="Pfam" id="PF18052">
    <property type="entry name" value="Rx_N"/>
    <property type="match status" value="1"/>
</dbReference>
<dbReference type="Pfam" id="PF00931">
    <property type="entry name" value="NB-ARC"/>
    <property type="match status" value="1"/>
</dbReference>
<keyword evidence="3" id="KW-0677">Repeat</keyword>
<keyword evidence="4" id="KW-0547">Nucleotide-binding</keyword>
<dbReference type="InterPro" id="IPR002182">
    <property type="entry name" value="NB-ARC"/>
</dbReference>
<dbReference type="SUPFAM" id="SSF52058">
    <property type="entry name" value="L domain-like"/>
    <property type="match status" value="1"/>
</dbReference>
<organism evidence="11 12">
    <name type="scientific">Abeliophyllum distichum</name>
    <dbReference type="NCBI Taxonomy" id="126358"/>
    <lineage>
        <taxon>Eukaryota</taxon>
        <taxon>Viridiplantae</taxon>
        <taxon>Streptophyta</taxon>
        <taxon>Embryophyta</taxon>
        <taxon>Tracheophyta</taxon>
        <taxon>Spermatophyta</taxon>
        <taxon>Magnoliopsida</taxon>
        <taxon>eudicotyledons</taxon>
        <taxon>Gunneridae</taxon>
        <taxon>Pentapetalae</taxon>
        <taxon>asterids</taxon>
        <taxon>lamiids</taxon>
        <taxon>Lamiales</taxon>
        <taxon>Oleaceae</taxon>
        <taxon>Forsythieae</taxon>
        <taxon>Abeliophyllum</taxon>
    </lineage>
</organism>
<dbReference type="InterPro" id="IPR042197">
    <property type="entry name" value="Apaf_helical"/>
</dbReference>
<keyword evidence="2" id="KW-0433">Leucine-rich repeat</keyword>
<dbReference type="FunFam" id="1.10.10.10:FF:000322">
    <property type="entry name" value="Probable disease resistance protein At1g63360"/>
    <property type="match status" value="1"/>
</dbReference>
<reference evidence="12" key="1">
    <citation type="submission" date="2024-07" db="EMBL/GenBank/DDBJ databases">
        <title>Two chromosome-level genome assemblies of Korean endemic species Abeliophyllum distichum and Forsythia ovata (Oleaceae).</title>
        <authorList>
            <person name="Jang H."/>
        </authorList>
    </citation>
    <scope>NUCLEOTIDE SEQUENCE [LARGE SCALE GENOMIC DNA]</scope>
</reference>
<keyword evidence="6" id="KW-0067">ATP-binding</keyword>
<evidence type="ECO:0000256" key="2">
    <source>
        <dbReference type="ARBA" id="ARBA00022614"/>
    </source>
</evidence>
<dbReference type="InterPro" id="IPR036388">
    <property type="entry name" value="WH-like_DNA-bd_sf"/>
</dbReference>
<dbReference type="Pfam" id="PF23598">
    <property type="entry name" value="LRR_14"/>
    <property type="match status" value="1"/>
</dbReference>
<dbReference type="InterPro" id="IPR027417">
    <property type="entry name" value="P-loop_NTPase"/>
</dbReference>
<comment type="similarity">
    <text evidence="1">Belongs to the disease resistance NB-LRR family.</text>
</comment>
<evidence type="ECO:0000256" key="1">
    <source>
        <dbReference type="ARBA" id="ARBA00008894"/>
    </source>
</evidence>
<dbReference type="Gene3D" id="1.10.10.10">
    <property type="entry name" value="Winged helix-like DNA-binding domain superfamily/Winged helix DNA-binding domain"/>
    <property type="match status" value="1"/>
</dbReference>
<feature type="domain" description="Disease resistance R13L4/SHOC-2-like LRR" evidence="10">
    <location>
        <begin position="546"/>
        <end position="773"/>
    </location>
</feature>
<feature type="domain" description="Disease resistance N-terminal" evidence="8">
    <location>
        <begin position="6"/>
        <end position="85"/>
    </location>
</feature>
<proteinExistence type="inferred from homology"/>
<gene>
    <name evidence="11" type="ORF">Adt_05905</name>
</gene>
<feature type="domain" description="Disease resistance protein winged helix" evidence="9">
    <location>
        <begin position="422"/>
        <end position="493"/>
    </location>
</feature>
<dbReference type="PANTHER" id="PTHR23155">
    <property type="entry name" value="DISEASE RESISTANCE PROTEIN RP"/>
    <property type="match status" value="1"/>
</dbReference>
<evidence type="ECO:0000313" key="11">
    <source>
        <dbReference type="EMBL" id="KAL2532554.1"/>
    </source>
</evidence>
<comment type="caution">
    <text evidence="11">The sequence shown here is derived from an EMBL/GenBank/DDBJ whole genome shotgun (WGS) entry which is preliminary data.</text>
</comment>
<dbReference type="Gene3D" id="1.10.8.430">
    <property type="entry name" value="Helical domain of apoptotic protease-activating factors"/>
    <property type="match status" value="1"/>
</dbReference>
<dbReference type="Proteomes" id="UP001604336">
    <property type="component" value="Unassembled WGS sequence"/>
</dbReference>
<dbReference type="AlphaFoldDB" id="A0ABD1V5E5"/>
<dbReference type="GO" id="GO:0005524">
    <property type="term" value="F:ATP binding"/>
    <property type="evidence" value="ECO:0007669"/>
    <property type="project" value="UniProtKB-KW"/>
</dbReference>
<dbReference type="EMBL" id="JBFOLK010000002">
    <property type="protein sequence ID" value="KAL2532554.1"/>
    <property type="molecule type" value="Genomic_DNA"/>
</dbReference>
<dbReference type="InterPro" id="IPR044974">
    <property type="entry name" value="Disease_R_plants"/>
</dbReference>
<dbReference type="Gene3D" id="3.40.50.300">
    <property type="entry name" value="P-loop containing nucleotide triphosphate hydrolases"/>
    <property type="match status" value="1"/>
</dbReference>
<evidence type="ECO:0000259" key="8">
    <source>
        <dbReference type="Pfam" id="PF18052"/>
    </source>
</evidence>
<dbReference type="SUPFAM" id="SSF52540">
    <property type="entry name" value="P-loop containing nucleoside triphosphate hydrolases"/>
    <property type="match status" value="1"/>
</dbReference>
<sequence>MVDALVSVFLEKLLNTLTEESHFVTKYREQLERLKEQLLLMQSFLKDAERLKRKSEHETLRNIMALLRDLIYEAEDILVDSQSQSNNGDGGDKLTVWLHPSKLSFQYQTGKRLKEINDKIAEIKQSISSFLGVPLLNPTNLMEAHNDLMSRWSSHAYDHTQVVGLEGDTEKMKDWLFEASDGILAIGIVGMGGLGKTTLAQKVFNDRRVEDRFERRIWVSVSQTFTEEKIMRSILRSLGDACLGDDESELLKKINQYLLGKRYLIVMDDVWSEDNSWWLRISGGLPKGNGSCIIITTRNEKVARKMGVYEARTHVPKFLSEENSWLLFRKVAFAATGGECVYRELEVTGKEIVKKCKGLPLAIKAVGGIMLCKPPHNHEWKRILRHFREELVENDNSVMASLQLSYDELPPYLKSCFLCFSLFPEDCEIAKEQLIHWWIGEYFIPLRTGRLSTEVGEDCFSELTNRCLVEVVDKAYDNEVYTCKIHDMVRDLVIRIAKDDAFSIPLDGNSRHLGITSDMNGKHLTTNRKLRALVTTAKSGEVNKIPSNVVEKFCNCQHLHILDLSKSIFDEPLSKLLDEIGFLKHLTYLSLSNTHPLVLVPNSLEKLQKLKIFDASYCQNLKRLPSCILNYEQLAILDVSNCGSLEYLPKGLGTLTNLQVLLGFKPCKLSESRGCRIGELRSLTRLRRLSLQLSHGDEIGDDEVTALLNLQELLFLTISCFDSHDVDLVSKLDKLSPPQQLHKLSLHFYPGKISPVWLNPISLPMLRYLSMISGNLEKMNESFWGAENTVWKIEGLKFEALSDLNADWSIVSQVMPSLKILNVSWCPELDSFPVEDAGFRGGAWKREDESS</sequence>
<dbReference type="InterPro" id="IPR041118">
    <property type="entry name" value="Rx_N"/>
</dbReference>
<dbReference type="FunFam" id="3.40.50.300:FF:001091">
    <property type="entry name" value="Probable disease resistance protein At1g61300"/>
    <property type="match status" value="1"/>
</dbReference>
<evidence type="ECO:0000259" key="9">
    <source>
        <dbReference type="Pfam" id="PF23559"/>
    </source>
</evidence>
<dbReference type="PANTHER" id="PTHR23155:SF1172">
    <property type="entry name" value="DISEASE RESISTANCE RPP13-LIKE PROTEIN 4"/>
    <property type="match status" value="1"/>
</dbReference>
<keyword evidence="5" id="KW-0611">Plant defense</keyword>
<dbReference type="InterPro" id="IPR038005">
    <property type="entry name" value="RX-like_CC"/>
</dbReference>
<dbReference type="GO" id="GO:0051607">
    <property type="term" value="P:defense response to virus"/>
    <property type="evidence" value="ECO:0007669"/>
    <property type="project" value="UniProtKB-ARBA"/>
</dbReference>
<evidence type="ECO:0000256" key="4">
    <source>
        <dbReference type="ARBA" id="ARBA00022741"/>
    </source>
</evidence>
<dbReference type="Pfam" id="PF23559">
    <property type="entry name" value="WHD_DRP"/>
    <property type="match status" value="1"/>
</dbReference>
<evidence type="ECO:0000313" key="12">
    <source>
        <dbReference type="Proteomes" id="UP001604336"/>
    </source>
</evidence>
<dbReference type="PRINTS" id="PR00364">
    <property type="entry name" value="DISEASERSIST"/>
</dbReference>
<protein>
    <submittedName>
        <fullName evidence="11">Disease resistance RPP13-like protein 4</fullName>
    </submittedName>
</protein>
<accession>A0ABD1V5E5</accession>
<dbReference type="InterPro" id="IPR032675">
    <property type="entry name" value="LRR_dom_sf"/>
</dbReference>
<evidence type="ECO:0000256" key="6">
    <source>
        <dbReference type="ARBA" id="ARBA00022840"/>
    </source>
</evidence>
<evidence type="ECO:0000259" key="7">
    <source>
        <dbReference type="Pfam" id="PF00931"/>
    </source>
</evidence>
<dbReference type="Gene3D" id="1.20.5.4130">
    <property type="match status" value="1"/>
</dbReference>
<evidence type="ECO:0000256" key="5">
    <source>
        <dbReference type="ARBA" id="ARBA00022821"/>
    </source>
</evidence>
<dbReference type="InterPro" id="IPR058922">
    <property type="entry name" value="WHD_DRP"/>
</dbReference>
<evidence type="ECO:0000256" key="3">
    <source>
        <dbReference type="ARBA" id="ARBA00022737"/>
    </source>
</evidence>
<feature type="domain" description="NB-ARC" evidence="7">
    <location>
        <begin position="166"/>
        <end position="336"/>
    </location>
</feature>
<dbReference type="CDD" id="cd14798">
    <property type="entry name" value="RX-CC_like"/>
    <property type="match status" value="1"/>
</dbReference>
<dbReference type="Gene3D" id="3.80.10.10">
    <property type="entry name" value="Ribonuclease Inhibitor"/>
    <property type="match status" value="2"/>
</dbReference>
<name>A0ABD1V5E5_9LAMI</name>